<dbReference type="OrthoDB" id="5953925at2"/>
<evidence type="ECO:0000313" key="4">
    <source>
        <dbReference type="Proteomes" id="UP000248925"/>
    </source>
</evidence>
<dbReference type="InterPro" id="IPR011379">
    <property type="entry name" value="MazG-related_GP37"/>
</dbReference>
<organism evidence="3 4">
    <name type="scientific">Rhizobium tubonense</name>
    <dbReference type="NCBI Taxonomy" id="484088"/>
    <lineage>
        <taxon>Bacteria</taxon>
        <taxon>Pseudomonadati</taxon>
        <taxon>Pseudomonadota</taxon>
        <taxon>Alphaproteobacteria</taxon>
        <taxon>Hyphomicrobiales</taxon>
        <taxon>Rhizobiaceae</taxon>
        <taxon>Rhizobium/Agrobacterium group</taxon>
        <taxon>Rhizobium</taxon>
    </lineage>
</organism>
<evidence type="ECO:0000256" key="1">
    <source>
        <dbReference type="SAM" id="MobiDB-lite"/>
    </source>
</evidence>
<evidence type="ECO:0000313" key="3">
    <source>
        <dbReference type="EMBL" id="PZM08065.1"/>
    </source>
</evidence>
<gene>
    <name evidence="3" type="ORF">CPY51_30440</name>
</gene>
<feature type="compositionally biased region" description="Basic and acidic residues" evidence="1">
    <location>
        <begin position="11"/>
        <end position="24"/>
    </location>
</feature>
<dbReference type="RefSeq" id="WP_111164105.1">
    <property type="nucleotide sequence ID" value="NZ_PCDP01000076.1"/>
</dbReference>
<dbReference type="Pfam" id="PF18722">
    <property type="entry name" value="MazG_C"/>
    <property type="match status" value="1"/>
</dbReference>
<sequence length="384" mass="42859">MDATSSLGLDEYQKQAKRTDKTKDKGNDFDLPVLGLVGEVGSLLSELKKKQRDSAAYVNYENTVLEELGDALWYLAIIAEHAGIILSDVANEAFPGHGNGFFLGFQPQHVLPLNSPTARFEKTLLRLAAATGGLASGIVDGKPPNSGSLQSDLAAVFSLLVETANEAGVTLETAARENLIKADDRWPIERSYPPLHDDDFPEDEQLPRELEVKIYERPVDGGKSYVLQRCNGIFIGDRLTDNIMKPDDYRFHDVFHYAYAAVLGWSPVTRALFKRKRKSQANVDEGQDGARAGLIEEGLATYVFGIAKDFDFFHGQKSGDLSITFLKNVRQFVRGYEVEKAPLWLWEEAILQGNHAFRFLQENRRGLLKLDIQTRSLTIEDLPL</sequence>
<dbReference type="InterPro" id="IPR041407">
    <property type="entry name" value="MazG_C"/>
</dbReference>
<name>A0A2W4CAU1_9HYPH</name>
<keyword evidence="4" id="KW-1185">Reference proteome</keyword>
<feature type="domain" description="MazG C-terminal" evidence="2">
    <location>
        <begin position="193"/>
        <end position="381"/>
    </location>
</feature>
<dbReference type="EMBL" id="PCDP01000076">
    <property type="protein sequence ID" value="PZM08065.1"/>
    <property type="molecule type" value="Genomic_DNA"/>
</dbReference>
<comment type="caution">
    <text evidence="3">The sequence shown here is derived from an EMBL/GenBank/DDBJ whole genome shotgun (WGS) entry which is preliminary data.</text>
</comment>
<protein>
    <submittedName>
        <fullName evidence="3">Pyrophosphatase</fullName>
    </submittedName>
</protein>
<dbReference type="Gene3D" id="1.10.287.1080">
    <property type="entry name" value="MazG-like"/>
    <property type="match status" value="1"/>
</dbReference>
<feature type="region of interest" description="Disordered" evidence="1">
    <location>
        <begin position="1"/>
        <end position="24"/>
    </location>
</feature>
<evidence type="ECO:0000259" key="2">
    <source>
        <dbReference type="Pfam" id="PF18722"/>
    </source>
</evidence>
<accession>A0A2W4CAU1</accession>
<dbReference type="CDD" id="cd11541">
    <property type="entry name" value="NTP-PPase_u4"/>
    <property type="match status" value="1"/>
</dbReference>
<proteinExistence type="predicted"/>
<dbReference type="Proteomes" id="UP000248925">
    <property type="component" value="Unassembled WGS sequence"/>
</dbReference>
<reference evidence="3 4" key="1">
    <citation type="journal article" date="2018" name="Sci. Rep.">
        <title>Rhizobium tumorigenes sp. nov., a novel plant tumorigenic bacterium isolated from cane gall tumors on thornless blackberry.</title>
        <authorList>
            <person name="Kuzmanovi N."/>
            <person name="Smalla K."/>
            <person name="Gronow S."/>
            <person name="PuBawska J."/>
        </authorList>
    </citation>
    <scope>NUCLEOTIDE SEQUENCE [LARGE SCALE GENOMIC DNA]</scope>
    <source>
        <strain evidence="3 4">CCBAU 85046</strain>
    </source>
</reference>
<dbReference type="SUPFAM" id="SSF101386">
    <property type="entry name" value="all-alpha NTP pyrophosphatases"/>
    <property type="match status" value="1"/>
</dbReference>
<dbReference type="AlphaFoldDB" id="A0A2W4CAU1"/>